<feature type="site" description="Plays an important role in substrate specificity" evidence="11">
    <location>
        <position position="229"/>
    </location>
</feature>
<evidence type="ECO:0000313" key="14">
    <source>
        <dbReference type="EMBL" id="ADJ43627.1"/>
    </source>
</evidence>
<dbReference type="GO" id="GO:0032259">
    <property type="term" value="P:methylation"/>
    <property type="evidence" value="ECO:0007669"/>
    <property type="project" value="UniProtKB-KW"/>
</dbReference>
<evidence type="ECO:0000256" key="3">
    <source>
        <dbReference type="ARBA" id="ARBA00006376"/>
    </source>
</evidence>
<comment type="catalytic activity">
    <reaction evidence="11">
        <text>(6R)-5,10-methylene-5,6,7,8-tetrahydrofolate + glycine + H2O = (6S)-5,6,7,8-tetrahydrofolate + L-serine</text>
        <dbReference type="Rhea" id="RHEA:15481"/>
        <dbReference type="ChEBI" id="CHEBI:15377"/>
        <dbReference type="ChEBI" id="CHEBI:15636"/>
        <dbReference type="ChEBI" id="CHEBI:33384"/>
        <dbReference type="ChEBI" id="CHEBI:57305"/>
        <dbReference type="ChEBI" id="CHEBI:57453"/>
        <dbReference type="EC" id="2.1.2.1"/>
    </reaction>
</comment>
<dbReference type="Gene3D" id="3.40.640.10">
    <property type="entry name" value="Type I PLP-dependent aspartate aminotransferase-like (Major domain)"/>
    <property type="match status" value="1"/>
</dbReference>
<keyword evidence="6 11" id="KW-0554">One-carbon metabolism</keyword>
<keyword evidence="14" id="KW-0489">Methyltransferase</keyword>
<dbReference type="InterPro" id="IPR015424">
    <property type="entry name" value="PyrdxlP-dep_Trfase"/>
</dbReference>
<dbReference type="UniPathway" id="UPA00288">
    <property type="reaction ID" value="UER01023"/>
</dbReference>
<evidence type="ECO:0000256" key="9">
    <source>
        <dbReference type="ARBA" id="ARBA00023194"/>
    </source>
</evidence>
<dbReference type="InterPro" id="IPR049943">
    <property type="entry name" value="Ser_HO-MeTrfase-like"/>
</dbReference>
<dbReference type="PIRSF" id="PIRSF000412">
    <property type="entry name" value="SHMT"/>
    <property type="match status" value="1"/>
</dbReference>
<dbReference type="CDD" id="cd00378">
    <property type="entry name" value="SHMT"/>
    <property type="match status" value="1"/>
</dbReference>
<dbReference type="GO" id="GO:0030170">
    <property type="term" value="F:pyridoxal phosphate binding"/>
    <property type="evidence" value="ECO:0007669"/>
    <property type="project" value="UniProtKB-UniRule"/>
</dbReference>
<feature type="domain" description="Serine hydroxymethyltransferase-like" evidence="13">
    <location>
        <begin position="8"/>
        <end position="389"/>
    </location>
</feature>
<dbReference type="HOGENOM" id="CLU_022477_2_1_11"/>
<dbReference type="RefSeq" id="WP_013223710.1">
    <property type="nucleotide sequence ID" value="NC_014318.1"/>
</dbReference>
<dbReference type="FunFam" id="3.40.640.10:FF:000001">
    <property type="entry name" value="Serine hydroxymethyltransferase"/>
    <property type="match status" value="1"/>
</dbReference>
<dbReference type="GO" id="GO:0035999">
    <property type="term" value="P:tetrahydrofolate interconversion"/>
    <property type="evidence" value="ECO:0007669"/>
    <property type="project" value="UniProtKB-UniRule"/>
</dbReference>
<dbReference type="InterPro" id="IPR039429">
    <property type="entry name" value="SHMT-like_dom"/>
</dbReference>
<dbReference type="PROSITE" id="PS00096">
    <property type="entry name" value="SHMT"/>
    <property type="match status" value="1"/>
</dbReference>
<comment type="subcellular location">
    <subcellularLocation>
        <location evidence="2 11">Cytoplasm</location>
    </subcellularLocation>
</comment>
<dbReference type="EMBL" id="CP002000">
    <property type="protein sequence ID" value="ADJ43627.1"/>
    <property type="molecule type" value="Genomic_DNA"/>
</dbReference>
<reference evidence="14 15" key="1">
    <citation type="journal article" date="2010" name="Cell Res.">
        <title>Complete genome sequence of the rifamycin SV-producing Amycolatopsis mediterranei U32 revealed its genetic characteristics in phylogeny and metabolism.</title>
        <authorList>
            <person name="Zhao W."/>
            <person name="Zhong Y."/>
            <person name="Yuan H."/>
            <person name="Wang J."/>
            <person name="Zheng H."/>
            <person name="Wang Y."/>
            <person name="Cen X."/>
            <person name="Xu F."/>
            <person name="Bai J."/>
            <person name="Han X."/>
            <person name="Lu G."/>
            <person name="Zhu Y."/>
            <person name="Shao Z."/>
            <person name="Yan H."/>
            <person name="Li C."/>
            <person name="Peng N."/>
            <person name="Zhang Z."/>
            <person name="Zhang Y."/>
            <person name="Lin W."/>
            <person name="Fan Y."/>
            <person name="Qin Z."/>
            <person name="Hu Y."/>
            <person name="Zhu B."/>
            <person name="Wang S."/>
            <person name="Ding X."/>
            <person name="Zhao G.P."/>
        </authorList>
    </citation>
    <scope>NUCLEOTIDE SEQUENCE [LARGE SCALE GENOMIC DNA]</scope>
    <source>
        <strain evidence="15">U-32</strain>
    </source>
</reference>
<comment type="cofactor">
    <cofactor evidence="1 11 12">
        <name>pyridoxal 5'-phosphate</name>
        <dbReference type="ChEBI" id="CHEBI:597326"/>
    </cofactor>
</comment>
<keyword evidence="5 11" id="KW-0963">Cytoplasm</keyword>
<sequence>MTTFDQHLSEVDPEVAAAVADELNRQQSTLEMIASENFAPVGVLEAQGSVLTNKYAEGYPGRRYYGGCEHVDVVEQLAIDRAKALFGAEHANVQPHSGAQANAAAMFAVLKPGDTILGLDLAHGGHLTHGMKINFSGKLYNVVAYHVDKETGIVDLAEIERLAVEHRPKLIIAGWSAYPRQLDFAEFRRIADLVDARLMVDMAHFAGLVAAGLHPSPVPHADIVTTTTHKTLGGPRGGLILCREELAKKINSAVFPGQQGGPLEHVIAAKAVALKIAASDEFRERQERTLEGSRILAARLSQDDCASAGVRVLTGGTDVHLVLVDLVQSALDGQQAEDRLHEVGITVNRNAVPFDPRPPMITSGLRIGTPALATRGFRADDFAEVADVIAEALKPDFDDAVRSKLRDRVETLAKKHPLYADLSR</sequence>
<accession>A0A0H3CY96</accession>
<feature type="binding site" evidence="11">
    <location>
        <position position="244"/>
    </location>
    <ligand>
        <name>(6S)-5,6,7,8-tetrahydrofolate</name>
        <dbReference type="ChEBI" id="CHEBI:57453"/>
    </ligand>
</feature>
<dbReference type="KEGG" id="amd:AMED_1816"/>
<dbReference type="GO" id="GO:0042803">
    <property type="term" value="F:protein homodimerization activity"/>
    <property type="evidence" value="ECO:0007669"/>
    <property type="project" value="UniProtKB-ARBA"/>
</dbReference>
<evidence type="ECO:0000256" key="10">
    <source>
        <dbReference type="ARBA" id="ARBA00054606"/>
    </source>
</evidence>
<dbReference type="Pfam" id="PF00464">
    <property type="entry name" value="SHMT"/>
    <property type="match status" value="1"/>
</dbReference>
<dbReference type="InterPro" id="IPR019798">
    <property type="entry name" value="Ser_HO-MeTrfase_PLP_BS"/>
</dbReference>
<keyword evidence="7 11" id="KW-0808">Transferase</keyword>
<protein>
    <recommendedName>
        <fullName evidence="11">Serine hydroxymethyltransferase</fullName>
        <shortName evidence="11">SHMT</shortName>
        <shortName evidence="11">Serine methylase</shortName>
        <ecNumber evidence="11">2.1.2.1</ecNumber>
    </recommendedName>
</protein>
<evidence type="ECO:0000259" key="13">
    <source>
        <dbReference type="Pfam" id="PF00464"/>
    </source>
</evidence>
<evidence type="ECO:0000256" key="12">
    <source>
        <dbReference type="PIRSR" id="PIRSR000412-50"/>
    </source>
</evidence>
<evidence type="ECO:0000256" key="6">
    <source>
        <dbReference type="ARBA" id="ARBA00022563"/>
    </source>
</evidence>
<comment type="caution">
    <text evidence="11">Lacks conserved residue(s) required for the propagation of feature annotation.</text>
</comment>
<dbReference type="GO" id="GO:0017000">
    <property type="term" value="P:antibiotic biosynthetic process"/>
    <property type="evidence" value="ECO:0007669"/>
    <property type="project" value="UniProtKB-KW"/>
</dbReference>
<comment type="subunit">
    <text evidence="4 11">Homodimer.</text>
</comment>
<dbReference type="GO" id="GO:0008168">
    <property type="term" value="F:methyltransferase activity"/>
    <property type="evidence" value="ECO:0007669"/>
    <property type="project" value="UniProtKB-KW"/>
</dbReference>
<keyword evidence="9" id="KW-0045">Antibiotic biosynthesis</keyword>
<feature type="binding site" evidence="11">
    <location>
        <begin position="125"/>
        <end position="127"/>
    </location>
    <ligand>
        <name>(6S)-5,6,7,8-tetrahydrofolate</name>
        <dbReference type="ChEBI" id="CHEBI:57453"/>
    </ligand>
</feature>
<dbReference type="NCBIfam" id="NF000586">
    <property type="entry name" value="PRK00011.1"/>
    <property type="match status" value="1"/>
</dbReference>
<dbReference type="PATRIC" id="fig|749927.5.peg.1874"/>
<dbReference type="UniPathway" id="UPA00193"/>
<dbReference type="Gene3D" id="3.90.1150.10">
    <property type="entry name" value="Aspartate Aminotransferase, domain 1"/>
    <property type="match status" value="1"/>
</dbReference>
<evidence type="ECO:0000256" key="8">
    <source>
        <dbReference type="ARBA" id="ARBA00022898"/>
    </source>
</evidence>
<evidence type="ECO:0000256" key="5">
    <source>
        <dbReference type="ARBA" id="ARBA00022490"/>
    </source>
</evidence>
<dbReference type="OrthoDB" id="9803846at2"/>
<dbReference type="eggNOG" id="COG0112">
    <property type="taxonomic scope" value="Bacteria"/>
</dbReference>
<dbReference type="HAMAP" id="MF_00051">
    <property type="entry name" value="SHMT"/>
    <property type="match status" value="1"/>
</dbReference>
<dbReference type="GO" id="GO:0005829">
    <property type="term" value="C:cytosol"/>
    <property type="evidence" value="ECO:0007669"/>
    <property type="project" value="TreeGrafter"/>
</dbReference>
<comment type="pathway">
    <text evidence="11">One-carbon metabolism; tetrahydrofolate interconversion.</text>
</comment>
<dbReference type="InterPro" id="IPR015422">
    <property type="entry name" value="PyrdxlP-dep_Trfase_small"/>
</dbReference>
<dbReference type="GeneID" id="92869605"/>
<evidence type="ECO:0000256" key="4">
    <source>
        <dbReference type="ARBA" id="ARBA00011738"/>
    </source>
</evidence>
<evidence type="ECO:0000256" key="11">
    <source>
        <dbReference type="HAMAP-Rule" id="MF_00051"/>
    </source>
</evidence>
<dbReference type="PANTHER" id="PTHR11680">
    <property type="entry name" value="SERINE HYDROXYMETHYLTRANSFERASE"/>
    <property type="match status" value="1"/>
</dbReference>
<feature type="modified residue" description="N6-(pyridoxal phosphate)lysine" evidence="11 12">
    <location>
        <position position="230"/>
    </location>
</feature>
<evidence type="ECO:0000313" key="15">
    <source>
        <dbReference type="Proteomes" id="UP000000328"/>
    </source>
</evidence>
<proteinExistence type="inferred from homology"/>
<dbReference type="InterPro" id="IPR001085">
    <property type="entry name" value="Ser_HO-MeTrfase"/>
</dbReference>
<dbReference type="InterPro" id="IPR015421">
    <property type="entry name" value="PyrdxlP-dep_Trfase_major"/>
</dbReference>
<name>A0A0H3CY96_AMYMU</name>
<comment type="function">
    <text evidence="10">Catalyzes the reversible interconversion of serine and glycine with tetrahydrofolate (THF) serving as the one-carbon carrier. This reaction serves as the major source of one-carbon groups required for the biosynthesis of purines, thymidylate, methionine, and other important biomolecules. Also exhibits THF-independent aldolase activity toward beta-hydroxyamino acids, producing glycine and aldehydes, via a retro-aldol mechanism. Thus, is able to catalyze the cleavage of L-allo-threonine.</text>
</comment>
<keyword evidence="11" id="KW-0028">Amino-acid biosynthesis</keyword>
<dbReference type="PANTHER" id="PTHR11680:SF35">
    <property type="entry name" value="SERINE HYDROXYMETHYLTRANSFERASE 1"/>
    <property type="match status" value="1"/>
</dbReference>
<dbReference type="Proteomes" id="UP000000328">
    <property type="component" value="Chromosome"/>
</dbReference>
<comment type="pathway">
    <text evidence="11">Amino-acid biosynthesis; glycine biosynthesis; glycine from L-serine: step 1/1.</text>
</comment>
<dbReference type="GO" id="GO:0019264">
    <property type="term" value="P:glycine biosynthetic process from serine"/>
    <property type="evidence" value="ECO:0007669"/>
    <property type="project" value="UniProtKB-UniRule"/>
</dbReference>
<evidence type="ECO:0000256" key="7">
    <source>
        <dbReference type="ARBA" id="ARBA00022679"/>
    </source>
</evidence>
<dbReference type="GO" id="GO:0004372">
    <property type="term" value="F:glycine hydroxymethyltransferase activity"/>
    <property type="evidence" value="ECO:0007669"/>
    <property type="project" value="UniProtKB-UniRule"/>
</dbReference>
<gene>
    <name evidence="11 14" type="primary">glyA</name>
    <name evidence="14" type="ordered locus">AMED_1816</name>
</gene>
<keyword evidence="8 11" id="KW-0663">Pyridoxal phosphate</keyword>
<dbReference type="AlphaFoldDB" id="A0A0H3CY96"/>
<organism evidence="14 15">
    <name type="scientific">Amycolatopsis mediterranei (strain U-32)</name>
    <dbReference type="NCBI Taxonomy" id="749927"/>
    <lineage>
        <taxon>Bacteria</taxon>
        <taxon>Bacillati</taxon>
        <taxon>Actinomycetota</taxon>
        <taxon>Actinomycetes</taxon>
        <taxon>Pseudonocardiales</taxon>
        <taxon>Pseudonocardiaceae</taxon>
        <taxon>Amycolatopsis</taxon>
    </lineage>
</organism>
<evidence type="ECO:0000256" key="1">
    <source>
        <dbReference type="ARBA" id="ARBA00001933"/>
    </source>
</evidence>
<comment type="similarity">
    <text evidence="3 11">Belongs to the SHMT family.</text>
</comment>
<dbReference type="SUPFAM" id="SSF53383">
    <property type="entry name" value="PLP-dependent transferases"/>
    <property type="match status" value="1"/>
</dbReference>
<evidence type="ECO:0000256" key="2">
    <source>
        <dbReference type="ARBA" id="ARBA00004496"/>
    </source>
</evidence>
<feature type="binding site" evidence="11">
    <location>
        <position position="121"/>
    </location>
    <ligand>
        <name>(6S)-5,6,7,8-tetrahydrofolate</name>
        <dbReference type="ChEBI" id="CHEBI:57453"/>
    </ligand>
</feature>
<dbReference type="EC" id="2.1.2.1" evidence="11"/>